<dbReference type="Pfam" id="PF00005">
    <property type="entry name" value="ABC_tran"/>
    <property type="match status" value="1"/>
</dbReference>
<evidence type="ECO:0000256" key="3">
    <source>
        <dbReference type="ARBA" id="ARBA00022989"/>
    </source>
</evidence>
<feature type="transmembrane region" description="Helical" evidence="6">
    <location>
        <begin position="94"/>
        <end position="115"/>
    </location>
</feature>
<dbReference type="Pfam" id="PF00664">
    <property type="entry name" value="ABC_membrane"/>
    <property type="match status" value="1"/>
</dbReference>
<dbReference type="InterPro" id="IPR036640">
    <property type="entry name" value="ABC1_TM_sf"/>
</dbReference>
<reference evidence="9" key="1">
    <citation type="submission" date="2022-01" db="EMBL/GenBank/DDBJ databases">
        <title>Genome-Based Taxonomic Classification of the Phylum Actinobacteria.</title>
        <authorList>
            <person name="Gao Y."/>
        </authorList>
    </citation>
    <scope>NUCLEOTIDE SEQUENCE</scope>
    <source>
        <strain evidence="9">KLBMP 8922</strain>
    </source>
</reference>
<dbReference type="Proteomes" id="UP001165378">
    <property type="component" value="Unassembled WGS sequence"/>
</dbReference>
<keyword evidence="3 6" id="KW-1133">Transmembrane helix</keyword>
<dbReference type="SUPFAM" id="SSF90123">
    <property type="entry name" value="ABC transporter transmembrane region"/>
    <property type="match status" value="1"/>
</dbReference>
<accession>A0AA41Q3E8</accession>
<feature type="compositionally biased region" description="Low complexity" evidence="5">
    <location>
        <begin position="1"/>
        <end position="21"/>
    </location>
</feature>
<evidence type="ECO:0000259" key="8">
    <source>
        <dbReference type="PROSITE" id="PS50929"/>
    </source>
</evidence>
<dbReference type="EMBL" id="JAKFHA010000012">
    <property type="protein sequence ID" value="MCF2529689.1"/>
    <property type="molecule type" value="Genomic_DNA"/>
</dbReference>
<protein>
    <submittedName>
        <fullName evidence="9">ABC transporter ATP-binding protein/permease</fullName>
    </submittedName>
</protein>
<keyword evidence="2 6" id="KW-0812">Transmembrane</keyword>
<dbReference type="GO" id="GO:0015421">
    <property type="term" value="F:ABC-type oligopeptide transporter activity"/>
    <property type="evidence" value="ECO:0007669"/>
    <property type="project" value="TreeGrafter"/>
</dbReference>
<feature type="transmembrane region" description="Helical" evidence="6">
    <location>
        <begin position="301"/>
        <end position="319"/>
    </location>
</feature>
<dbReference type="PROSITE" id="PS50893">
    <property type="entry name" value="ABC_TRANSPORTER_2"/>
    <property type="match status" value="1"/>
</dbReference>
<keyword evidence="9" id="KW-0067">ATP-binding</keyword>
<evidence type="ECO:0000313" key="10">
    <source>
        <dbReference type="Proteomes" id="UP001165378"/>
    </source>
</evidence>
<sequence length="612" mass="64256">MSTTDQQHGQVQPVQPVQQGREQQKPQDPQPPVEEPRKGRQPRPGARILRSALRRNLGAMSRGTALMSSYQAGETAFPIALGLIVEHTMRDRSLGALGLAILALAAVTTIVSLSWRFGMRILQKANTTEAHYWRVQVASRGLQPVAATGAASGGSASGGSASVLKSGEILTIATEDADQTADIVEVVPVLISSLVAVAVAAVALGLADYRLGLLVVFGTAAILTVLSVMSKRIGSRTREQQARVARAGAKVADLITGLRPLHGFGGNHAAFRSYRRVSSEATGQAVAVARANGAYAGTAQGLNAVLAAAVTLTAGWLAFDGSITIGQLVMAVGLAQFIIEPLKLFSEMPKYVMIARASADRMALVLTDEPQASIPAQRPSLGGDLEIDGVHHESLRGLDIHVAAGEFVAIVAYQPRAAADLAALLARNAAPGTYQGTVRVGGHDIAGLPVDAVRTHILVNPDHGEIFAGTLRTNIDPSGTSRIVPEAVEASLLTDVVALHREGLDYPVRDRGANLSGGQRQRLSLARALAADAEILVLQSPTTAVDAVTEQLIARNLADLRRGRTTIVITASPALLDAADRVLVLDDGAITSEGPHRKLLATDPEYRRAVAR</sequence>
<dbReference type="PROSITE" id="PS50929">
    <property type="entry name" value="ABC_TM1F"/>
    <property type="match status" value="1"/>
</dbReference>
<dbReference type="InterPro" id="IPR027417">
    <property type="entry name" value="P-loop_NTPase"/>
</dbReference>
<dbReference type="InterPro" id="IPR017871">
    <property type="entry name" value="ABC_transporter-like_CS"/>
</dbReference>
<evidence type="ECO:0000256" key="2">
    <source>
        <dbReference type="ARBA" id="ARBA00022692"/>
    </source>
</evidence>
<dbReference type="PROSITE" id="PS00211">
    <property type="entry name" value="ABC_TRANSPORTER_1"/>
    <property type="match status" value="1"/>
</dbReference>
<comment type="caution">
    <text evidence="9">The sequence shown here is derived from an EMBL/GenBank/DDBJ whole genome shotgun (WGS) entry which is preliminary data.</text>
</comment>
<evidence type="ECO:0000256" key="6">
    <source>
        <dbReference type="SAM" id="Phobius"/>
    </source>
</evidence>
<dbReference type="GO" id="GO:0005524">
    <property type="term" value="F:ATP binding"/>
    <property type="evidence" value="ECO:0007669"/>
    <property type="project" value="UniProtKB-KW"/>
</dbReference>
<organism evidence="9 10">
    <name type="scientific">Yinghuangia soli</name>
    <dbReference type="NCBI Taxonomy" id="2908204"/>
    <lineage>
        <taxon>Bacteria</taxon>
        <taxon>Bacillati</taxon>
        <taxon>Actinomycetota</taxon>
        <taxon>Actinomycetes</taxon>
        <taxon>Kitasatosporales</taxon>
        <taxon>Streptomycetaceae</taxon>
        <taxon>Yinghuangia</taxon>
    </lineage>
</organism>
<evidence type="ECO:0000259" key="7">
    <source>
        <dbReference type="PROSITE" id="PS50893"/>
    </source>
</evidence>
<comment type="subcellular location">
    <subcellularLocation>
        <location evidence="1">Cell membrane</location>
        <topology evidence="1">Multi-pass membrane protein</topology>
    </subcellularLocation>
</comment>
<dbReference type="PANTHER" id="PTHR43394:SF1">
    <property type="entry name" value="ATP-BINDING CASSETTE SUB-FAMILY B MEMBER 10, MITOCHONDRIAL"/>
    <property type="match status" value="1"/>
</dbReference>
<dbReference type="Gene3D" id="3.40.50.300">
    <property type="entry name" value="P-loop containing nucleotide triphosphate hydrolases"/>
    <property type="match status" value="1"/>
</dbReference>
<feature type="region of interest" description="Disordered" evidence="5">
    <location>
        <begin position="1"/>
        <end position="45"/>
    </location>
</feature>
<evidence type="ECO:0000313" key="9">
    <source>
        <dbReference type="EMBL" id="MCF2529689.1"/>
    </source>
</evidence>
<feature type="transmembrane region" description="Helical" evidence="6">
    <location>
        <begin position="211"/>
        <end position="229"/>
    </location>
</feature>
<dbReference type="InterPro" id="IPR011527">
    <property type="entry name" value="ABC1_TM_dom"/>
</dbReference>
<name>A0AA41Q3E8_9ACTN</name>
<dbReference type="PANTHER" id="PTHR43394">
    <property type="entry name" value="ATP-DEPENDENT PERMEASE MDL1, MITOCHONDRIAL"/>
    <property type="match status" value="1"/>
</dbReference>
<dbReference type="GO" id="GO:0016887">
    <property type="term" value="F:ATP hydrolysis activity"/>
    <property type="evidence" value="ECO:0007669"/>
    <property type="project" value="InterPro"/>
</dbReference>
<keyword evidence="10" id="KW-1185">Reference proteome</keyword>
<feature type="transmembrane region" description="Helical" evidence="6">
    <location>
        <begin position="186"/>
        <end position="205"/>
    </location>
</feature>
<dbReference type="InterPro" id="IPR003439">
    <property type="entry name" value="ABC_transporter-like_ATP-bd"/>
</dbReference>
<proteinExistence type="predicted"/>
<dbReference type="RefSeq" id="WP_235054088.1">
    <property type="nucleotide sequence ID" value="NZ_JAKFHA010000012.1"/>
</dbReference>
<gene>
    <name evidence="9" type="ORF">LZ495_21040</name>
</gene>
<dbReference type="AlphaFoldDB" id="A0AA41Q3E8"/>
<feature type="domain" description="ABC transmembrane type-1" evidence="8">
    <location>
        <begin position="63"/>
        <end position="348"/>
    </location>
</feature>
<evidence type="ECO:0000256" key="5">
    <source>
        <dbReference type="SAM" id="MobiDB-lite"/>
    </source>
</evidence>
<keyword evidence="4 6" id="KW-0472">Membrane</keyword>
<dbReference type="InterPro" id="IPR039421">
    <property type="entry name" value="Type_1_exporter"/>
</dbReference>
<evidence type="ECO:0000256" key="4">
    <source>
        <dbReference type="ARBA" id="ARBA00023136"/>
    </source>
</evidence>
<dbReference type="Gene3D" id="1.20.1560.10">
    <property type="entry name" value="ABC transporter type 1, transmembrane domain"/>
    <property type="match status" value="1"/>
</dbReference>
<feature type="domain" description="ABC transporter" evidence="7">
    <location>
        <begin position="376"/>
        <end position="612"/>
    </location>
</feature>
<keyword evidence="9" id="KW-0547">Nucleotide-binding</keyword>
<evidence type="ECO:0000256" key="1">
    <source>
        <dbReference type="ARBA" id="ARBA00004651"/>
    </source>
</evidence>
<dbReference type="GO" id="GO:0005886">
    <property type="term" value="C:plasma membrane"/>
    <property type="evidence" value="ECO:0007669"/>
    <property type="project" value="UniProtKB-SubCell"/>
</dbReference>
<dbReference type="SUPFAM" id="SSF52540">
    <property type="entry name" value="P-loop containing nucleoside triphosphate hydrolases"/>
    <property type="match status" value="1"/>
</dbReference>